<proteinExistence type="inferred from homology"/>
<dbReference type="InterPro" id="IPR018525">
    <property type="entry name" value="MCM_CS"/>
</dbReference>
<evidence type="ECO:0000256" key="2">
    <source>
        <dbReference type="ARBA" id="ARBA00008010"/>
    </source>
</evidence>
<feature type="region of interest" description="Disordered" evidence="12">
    <location>
        <begin position="1"/>
        <end position="216"/>
    </location>
</feature>
<dbReference type="InterPro" id="IPR041562">
    <property type="entry name" value="MCM_lid"/>
</dbReference>
<dbReference type="InterPro" id="IPR012340">
    <property type="entry name" value="NA-bd_OB-fold"/>
</dbReference>
<evidence type="ECO:0000256" key="4">
    <source>
        <dbReference type="ARBA" id="ARBA00022705"/>
    </source>
</evidence>
<dbReference type="FunFam" id="3.40.50.300:FF:000217">
    <property type="entry name" value="DNA helicase"/>
    <property type="match status" value="1"/>
</dbReference>
<dbReference type="Pfam" id="PF17855">
    <property type="entry name" value="MCM_lid"/>
    <property type="match status" value="1"/>
</dbReference>
<dbReference type="OrthoDB" id="10251574at2759"/>
<feature type="compositionally biased region" description="Acidic residues" evidence="12">
    <location>
        <begin position="85"/>
        <end position="94"/>
    </location>
</feature>
<dbReference type="InterPro" id="IPR027417">
    <property type="entry name" value="P-loop_NTPase"/>
</dbReference>
<dbReference type="GO" id="GO:0017116">
    <property type="term" value="F:single-stranded DNA helicase activity"/>
    <property type="evidence" value="ECO:0007669"/>
    <property type="project" value="TreeGrafter"/>
</dbReference>
<dbReference type="InterPro" id="IPR031327">
    <property type="entry name" value="MCM"/>
</dbReference>
<dbReference type="GO" id="GO:0005634">
    <property type="term" value="C:nucleus"/>
    <property type="evidence" value="ECO:0007669"/>
    <property type="project" value="UniProtKB-SubCell"/>
</dbReference>
<accession>A0A2R5FZ17</accession>
<name>A0A2R5FZ17_9STRA</name>
<evidence type="ECO:0000256" key="3">
    <source>
        <dbReference type="ARBA" id="ARBA00012551"/>
    </source>
</evidence>
<keyword evidence="15" id="KW-1185">Reference proteome</keyword>
<dbReference type="EMBL" id="BEYU01000002">
    <property type="protein sequence ID" value="GBG23997.1"/>
    <property type="molecule type" value="Genomic_DNA"/>
</dbReference>
<dbReference type="PROSITE" id="PS00847">
    <property type="entry name" value="MCM_1"/>
    <property type="match status" value="1"/>
</dbReference>
<feature type="domain" description="MCM C-terminal AAA(+) ATPase" evidence="13">
    <location>
        <begin position="607"/>
        <end position="822"/>
    </location>
</feature>
<evidence type="ECO:0000256" key="8">
    <source>
        <dbReference type="ARBA" id="ARBA00022840"/>
    </source>
</evidence>
<dbReference type="InterPro" id="IPR001208">
    <property type="entry name" value="MCM_dom"/>
</dbReference>
<keyword evidence="5 11" id="KW-0547">Nucleotide-binding</keyword>
<dbReference type="GO" id="GO:0003697">
    <property type="term" value="F:single-stranded DNA binding"/>
    <property type="evidence" value="ECO:0007669"/>
    <property type="project" value="TreeGrafter"/>
</dbReference>
<evidence type="ECO:0000256" key="10">
    <source>
        <dbReference type="ARBA" id="ARBA00023242"/>
    </source>
</evidence>
<dbReference type="GO" id="GO:0006271">
    <property type="term" value="P:DNA strand elongation involved in DNA replication"/>
    <property type="evidence" value="ECO:0007669"/>
    <property type="project" value="TreeGrafter"/>
</dbReference>
<feature type="compositionally biased region" description="Acidic residues" evidence="12">
    <location>
        <begin position="52"/>
        <end position="69"/>
    </location>
</feature>
<evidence type="ECO:0000256" key="9">
    <source>
        <dbReference type="ARBA" id="ARBA00023125"/>
    </source>
</evidence>
<dbReference type="Pfam" id="PF14551">
    <property type="entry name" value="MCM_N"/>
    <property type="match status" value="1"/>
</dbReference>
<evidence type="ECO:0000259" key="13">
    <source>
        <dbReference type="PROSITE" id="PS50051"/>
    </source>
</evidence>
<dbReference type="PRINTS" id="PR01657">
    <property type="entry name" value="MCMFAMILY"/>
</dbReference>
<dbReference type="GO" id="GO:1902975">
    <property type="term" value="P:mitotic DNA replication initiation"/>
    <property type="evidence" value="ECO:0007669"/>
    <property type="project" value="TreeGrafter"/>
</dbReference>
<dbReference type="InterPro" id="IPR027925">
    <property type="entry name" value="MCM_N"/>
</dbReference>
<dbReference type="InterPro" id="IPR033762">
    <property type="entry name" value="MCM_OB"/>
</dbReference>
<dbReference type="PRINTS" id="PR01660">
    <property type="entry name" value="MCMPROTEIN4"/>
</dbReference>
<evidence type="ECO:0000256" key="5">
    <source>
        <dbReference type="ARBA" id="ARBA00022741"/>
    </source>
</evidence>
<gene>
    <name evidence="14" type="ORF">FCC1311_002152</name>
</gene>
<dbReference type="FunFam" id="2.20.28.10:FF:000003">
    <property type="entry name" value="DNA helicase"/>
    <property type="match status" value="1"/>
</dbReference>
<feature type="compositionally biased region" description="Acidic residues" evidence="12">
    <location>
        <begin position="199"/>
        <end position="212"/>
    </location>
</feature>
<dbReference type="AlphaFoldDB" id="A0A2R5FZ17"/>
<dbReference type="Gene3D" id="2.40.50.140">
    <property type="entry name" value="Nucleic acid-binding proteins"/>
    <property type="match status" value="1"/>
</dbReference>
<organism evidence="14 15">
    <name type="scientific">Hondaea fermentalgiana</name>
    <dbReference type="NCBI Taxonomy" id="2315210"/>
    <lineage>
        <taxon>Eukaryota</taxon>
        <taxon>Sar</taxon>
        <taxon>Stramenopiles</taxon>
        <taxon>Bigyra</taxon>
        <taxon>Labyrinthulomycetes</taxon>
        <taxon>Thraustochytrida</taxon>
        <taxon>Thraustochytriidae</taxon>
        <taxon>Hondaea</taxon>
    </lineage>
</organism>
<reference evidence="14 15" key="1">
    <citation type="submission" date="2017-12" db="EMBL/GenBank/DDBJ databases">
        <title>Sequencing, de novo assembly and annotation of complete genome of a new Thraustochytrid species, strain FCC1311.</title>
        <authorList>
            <person name="Sedici K."/>
            <person name="Godart F."/>
            <person name="Aiese Cigliano R."/>
            <person name="Sanseverino W."/>
            <person name="Barakat M."/>
            <person name="Ortet P."/>
            <person name="Marechal E."/>
            <person name="Cagnac O."/>
            <person name="Amato A."/>
        </authorList>
    </citation>
    <scope>NUCLEOTIDE SEQUENCE [LARGE SCALE GENOMIC DNA]</scope>
</reference>
<feature type="region of interest" description="Disordered" evidence="12">
    <location>
        <begin position="533"/>
        <end position="585"/>
    </location>
</feature>
<keyword evidence="9 11" id="KW-0238">DNA-binding</keyword>
<dbReference type="SUPFAM" id="SSF52540">
    <property type="entry name" value="P-loop containing nucleoside triphosphate hydrolases"/>
    <property type="match status" value="1"/>
</dbReference>
<keyword evidence="6" id="KW-0378">Hydrolase</keyword>
<comment type="caution">
    <text evidence="14">The sequence shown here is derived from an EMBL/GenBank/DDBJ whole genome shotgun (WGS) entry which is preliminary data.</text>
</comment>
<sequence length="1020" mass="112877">MADPEQDNHDDQEIDQGQQARTPGATSSRAEPQDAQAQRRHITDTLVSSDSLQDDDFDMDEDDHNDEGNDSQPAPRLRRITDTVIESEDQDNTQENENLPTSPAPQREMLDLDAVMNDGASVNPADSPVDPLDSPQRGRRPALPRGDLADVAPRRALMPASLTSSPSPPGSPSGASSPPHSPRRNAGNEHGHRRRNDSLEDNEMDQGEANDPVDDRANHVVAQVAQMDLDDQDGEEAVIFGTTVQVQAAIASFRKFLDTFRKSDADAHGEPYYRRRLTEIHETRNLVINIDCEDLYTSDLEFLMLYKKLVQYPNEMIPALDLAVYQQFITMFPDDPTLESGERIQVRTFNLHKLSRMRQLDPEDIDMIVALRGMVVRVSPVIPDMKTAKFRCTLCNAEAEASIDRGVIEEPTKCPHCTKSHVMQLNHNLCLFSDKQMVKLQEAPENIPEGETPQTISMYAYDGLVDVAKPGDRVEVTAIFRASAVRKIATRRTTQAIYKTFLDVLHFRPIQKGANLAHRDLNLETIRARLARRAQAGQGDHDDNSRARRRLHGNDDNEEEDNDDIMDRDDDSSDGGDDGPRDADGTALIDEAEQEAVFREMAADPDIYSKLAHSVAPSIWELDDIKKGVLLQLMGGTNKEASQQAGEVRSSHRMRSRGEINVLLCGDPGTSKSQILGYVHKLAPRGIYTSGKGSSAVGLTAYITKDPDTKEHILESGALVLSDRGVCCIDEFDKMSDTTRAILHECMEQQTISIAKAGIIATLNARTSILASANPVESRYNPRLSIVQNIQLPPTLLSRFDLIYLVLDKPDPSTDRRLARHLVQLYFRNPVARGALVDRTTLRAYIAYCRRKCFPQISNSAVRKLVQGYVEMRQAGSYSNGKKTISATPRQLESLIRLAEAHAKLHLCDVVTETNVDEALRLMHVATQTAAVDPRTGTIDMDAITTGVGATDRALNEALGAELLALIPGEGIRAFALTSKMNEQASTPVTQEQVMKAVHSLVDDGKAQLDLRSGLIRPQT</sequence>
<dbReference type="GO" id="GO:0000727">
    <property type="term" value="P:double-strand break repair via break-induced replication"/>
    <property type="evidence" value="ECO:0007669"/>
    <property type="project" value="TreeGrafter"/>
</dbReference>
<dbReference type="SUPFAM" id="SSF50249">
    <property type="entry name" value="Nucleic acid-binding proteins"/>
    <property type="match status" value="1"/>
</dbReference>
<dbReference type="GO" id="GO:0005524">
    <property type="term" value="F:ATP binding"/>
    <property type="evidence" value="ECO:0007669"/>
    <property type="project" value="UniProtKB-KW"/>
</dbReference>
<dbReference type="Gene3D" id="3.40.50.300">
    <property type="entry name" value="P-loop containing nucleotide triphosphate hydrolases"/>
    <property type="match status" value="1"/>
</dbReference>
<dbReference type="GO" id="GO:0016787">
    <property type="term" value="F:hydrolase activity"/>
    <property type="evidence" value="ECO:0007669"/>
    <property type="project" value="UniProtKB-KW"/>
</dbReference>
<dbReference type="PANTHER" id="PTHR11630:SF66">
    <property type="entry name" value="DNA REPLICATION LICENSING FACTOR MCM4"/>
    <property type="match status" value="1"/>
</dbReference>
<keyword evidence="4" id="KW-0235">DNA replication</keyword>
<comment type="subcellular location">
    <subcellularLocation>
        <location evidence="1">Nucleus</location>
    </subcellularLocation>
</comment>
<dbReference type="PROSITE" id="PS50051">
    <property type="entry name" value="MCM_2"/>
    <property type="match status" value="1"/>
</dbReference>
<dbReference type="InterPro" id="IPR008047">
    <property type="entry name" value="MCM_4"/>
</dbReference>
<dbReference type="Gene3D" id="3.30.1640.10">
    <property type="entry name" value="mini-chromosome maintenance (MCM) complex, chain A, domain 1"/>
    <property type="match status" value="1"/>
</dbReference>
<protein>
    <recommendedName>
        <fullName evidence="3">DNA helicase</fullName>
        <ecNumber evidence="3">3.6.4.12</ecNumber>
    </recommendedName>
</protein>
<dbReference type="Pfam" id="PF17207">
    <property type="entry name" value="MCM_OB"/>
    <property type="match status" value="1"/>
</dbReference>
<dbReference type="InParanoid" id="A0A2R5FZ17"/>
<dbReference type="GO" id="GO:0042555">
    <property type="term" value="C:MCM complex"/>
    <property type="evidence" value="ECO:0007669"/>
    <property type="project" value="InterPro"/>
</dbReference>
<evidence type="ECO:0000313" key="15">
    <source>
        <dbReference type="Proteomes" id="UP000241890"/>
    </source>
</evidence>
<dbReference type="Gene3D" id="2.20.28.10">
    <property type="match status" value="1"/>
</dbReference>
<dbReference type="PANTHER" id="PTHR11630">
    <property type="entry name" value="DNA REPLICATION LICENSING FACTOR MCM FAMILY MEMBER"/>
    <property type="match status" value="1"/>
</dbReference>
<evidence type="ECO:0000313" key="14">
    <source>
        <dbReference type="EMBL" id="GBG23997.1"/>
    </source>
</evidence>
<dbReference type="SMART" id="SM00350">
    <property type="entry name" value="MCM"/>
    <property type="match status" value="1"/>
</dbReference>
<evidence type="ECO:0000256" key="6">
    <source>
        <dbReference type="ARBA" id="ARBA00022801"/>
    </source>
</evidence>
<dbReference type="EC" id="3.6.4.12" evidence="3"/>
<evidence type="ECO:0000256" key="12">
    <source>
        <dbReference type="SAM" id="MobiDB-lite"/>
    </source>
</evidence>
<comment type="similarity">
    <text evidence="2 11">Belongs to the MCM family.</text>
</comment>
<keyword evidence="8 11" id="KW-0067">ATP-binding</keyword>
<dbReference type="FunCoup" id="A0A2R5FZ17">
    <property type="interactions" value="406"/>
</dbReference>
<evidence type="ECO:0000256" key="11">
    <source>
        <dbReference type="RuleBase" id="RU004070"/>
    </source>
</evidence>
<dbReference type="Pfam" id="PF00493">
    <property type="entry name" value="MCM"/>
    <property type="match status" value="1"/>
</dbReference>
<feature type="compositionally biased region" description="Basic and acidic residues" evidence="12">
    <location>
        <begin position="1"/>
        <end position="11"/>
    </location>
</feature>
<keyword evidence="7" id="KW-0347">Helicase</keyword>
<dbReference type="Proteomes" id="UP000241890">
    <property type="component" value="Unassembled WGS sequence"/>
</dbReference>
<feature type="compositionally biased region" description="Polar residues" evidence="12">
    <location>
        <begin position="15"/>
        <end position="30"/>
    </location>
</feature>
<evidence type="ECO:0000256" key="7">
    <source>
        <dbReference type="ARBA" id="ARBA00022806"/>
    </source>
</evidence>
<evidence type="ECO:0000256" key="1">
    <source>
        <dbReference type="ARBA" id="ARBA00004123"/>
    </source>
</evidence>
<feature type="compositionally biased region" description="Acidic residues" evidence="12">
    <location>
        <begin position="556"/>
        <end position="577"/>
    </location>
</feature>
<keyword evidence="10" id="KW-0539">Nucleus</keyword>